<dbReference type="EMBL" id="PHFW01000003">
    <property type="protein sequence ID" value="PQM27145.1"/>
    <property type="molecule type" value="Genomic_DNA"/>
</dbReference>
<dbReference type="SMART" id="SM00245">
    <property type="entry name" value="TSPc"/>
    <property type="match status" value="1"/>
</dbReference>
<dbReference type="CDD" id="cd07563">
    <property type="entry name" value="Peptidase_S41_IRBP"/>
    <property type="match status" value="1"/>
</dbReference>
<reference evidence="4" key="1">
    <citation type="submission" date="2017-11" db="EMBL/GenBank/DDBJ databases">
        <title>The complete genome sequence of Sphingopyxis pomeranensis sp. nov. strain WS5A3p.</title>
        <authorList>
            <person name="Kaminski M.A."/>
        </authorList>
    </citation>
    <scope>NUCLEOTIDE SEQUENCE [LARGE SCALE GENOMIC DNA]</scope>
    <source>
        <strain evidence="4">WS5A3p</strain>
    </source>
</reference>
<organism evidence="3 4">
    <name type="scientific">Sphingopyxis lindanitolerans</name>
    <dbReference type="NCBI Taxonomy" id="2054227"/>
    <lineage>
        <taxon>Bacteria</taxon>
        <taxon>Pseudomonadati</taxon>
        <taxon>Pseudomonadota</taxon>
        <taxon>Alphaproteobacteria</taxon>
        <taxon>Sphingomonadales</taxon>
        <taxon>Sphingomonadaceae</taxon>
        <taxon>Sphingopyxis</taxon>
    </lineage>
</organism>
<protein>
    <submittedName>
        <fullName evidence="3">Peptidase S41</fullName>
    </submittedName>
</protein>
<dbReference type="InterPro" id="IPR029045">
    <property type="entry name" value="ClpP/crotonase-like_dom_sf"/>
</dbReference>
<keyword evidence="4" id="KW-1185">Reference proteome</keyword>
<dbReference type="AlphaFoldDB" id="A0A2S8B424"/>
<gene>
    <name evidence="3" type="ORF">CVO77_19580</name>
</gene>
<evidence type="ECO:0000259" key="2">
    <source>
        <dbReference type="SMART" id="SM00245"/>
    </source>
</evidence>
<dbReference type="InterPro" id="IPR005151">
    <property type="entry name" value="Tail-specific_protease"/>
</dbReference>
<feature type="domain" description="Tail specific protease" evidence="2">
    <location>
        <begin position="128"/>
        <end position="321"/>
    </location>
</feature>
<evidence type="ECO:0000313" key="4">
    <source>
        <dbReference type="Proteomes" id="UP000238954"/>
    </source>
</evidence>
<accession>A0A2S8B424</accession>
<dbReference type="Gene3D" id="3.90.226.10">
    <property type="entry name" value="2-enoyl-CoA Hydratase, Chain A, domain 1"/>
    <property type="match status" value="1"/>
</dbReference>
<dbReference type="PANTHER" id="PTHR11261:SF3">
    <property type="entry name" value="RETINOL-BINDING PROTEIN 3"/>
    <property type="match status" value="1"/>
</dbReference>
<keyword evidence="1" id="KW-0732">Signal</keyword>
<dbReference type="Proteomes" id="UP000238954">
    <property type="component" value="Chromosome"/>
</dbReference>
<name>A0A2S8B424_9SPHN</name>
<dbReference type="GO" id="GO:0006508">
    <property type="term" value="P:proteolysis"/>
    <property type="evidence" value="ECO:0007669"/>
    <property type="project" value="InterPro"/>
</dbReference>
<sequence length="443" mass="48261">MDMRGRPLLLAMALAPTLCFSPVATAEPATEVSAATPVLTAATRDAALKAIKARLSRAYINPDRVPAILARLDTSKARYQTDDPARFAALITEDMQAVAKDTHLYVRFAPEWYRAATARPDPAAIAASNAFDAQHARNFNHGLVETRLLPGNIRYLKIVGFFWNEAETARAYDDAMRFLKGGRAIIIDLRSNQGGDTNALDYLRSHFFAPGTLMTTLVTPGSADVQVLAQPNLPSGRLTGIPLYVLINHRSRSAAEAFAYTIGQFKLGELVGQRTEGAAHFSDDTAVPPFFRFSVPLGYTQDPISKRDWEGTGVAPTIEVPAPEALETAYDLALARLLPLTPDGVEKDFLVWARDGLAAQRTGQVPTPAERAALAGQYGAAKIELRGSALWLVRPDREPRQLKPLGAGGLFEAEDDDTFRVRIGHDGLYLLRPGSPLTLDYPR</sequence>
<comment type="caution">
    <text evidence="3">The sequence shown here is derived from an EMBL/GenBank/DDBJ whole genome shotgun (WGS) entry which is preliminary data.</text>
</comment>
<dbReference type="Pfam" id="PF03572">
    <property type="entry name" value="Peptidase_S41"/>
    <property type="match status" value="1"/>
</dbReference>
<proteinExistence type="predicted"/>
<dbReference type="GO" id="GO:0008236">
    <property type="term" value="F:serine-type peptidase activity"/>
    <property type="evidence" value="ECO:0007669"/>
    <property type="project" value="InterPro"/>
</dbReference>
<dbReference type="PANTHER" id="PTHR11261">
    <property type="entry name" value="INTERPHOTORECEPTOR RETINOID-BINDING PROTEIN"/>
    <property type="match status" value="1"/>
</dbReference>
<feature type="signal peptide" evidence="1">
    <location>
        <begin position="1"/>
        <end position="26"/>
    </location>
</feature>
<evidence type="ECO:0000256" key="1">
    <source>
        <dbReference type="SAM" id="SignalP"/>
    </source>
</evidence>
<feature type="chain" id="PRO_5015454362" evidence="1">
    <location>
        <begin position="27"/>
        <end position="443"/>
    </location>
</feature>
<dbReference type="Gene3D" id="3.30.750.44">
    <property type="match status" value="1"/>
</dbReference>
<dbReference type="SUPFAM" id="SSF52096">
    <property type="entry name" value="ClpP/crotonase"/>
    <property type="match status" value="1"/>
</dbReference>
<evidence type="ECO:0000313" key="3">
    <source>
        <dbReference type="EMBL" id="PQM27145.1"/>
    </source>
</evidence>